<dbReference type="Proteomes" id="UP001550603">
    <property type="component" value="Unassembled WGS sequence"/>
</dbReference>
<evidence type="ECO:0000313" key="2">
    <source>
        <dbReference type="EMBL" id="MEU2271697.1"/>
    </source>
</evidence>
<accession>A0ABV2Y611</accession>
<gene>
    <name evidence="2" type="ORF">ABZ568_35800</name>
</gene>
<name>A0ABV2Y611_9ACTN</name>
<feature type="compositionally biased region" description="Polar residues" evidence="1">
    <location>
        <begin position="1"/>
        <end position="16"/>
    </location>
</feature>
<feature type="region of interest" description="Disordered" evidence="1">
    <location>
        <begin position="1"/>
        <end position="35"/>
    </location>
</feature>
<proteinExistence type="predicted"/>
<comment type="caution">
    <text evidence="2">The sequence shown here is derived from an EMBL/GenBank/DDBJ whole genome shotgun (WGS) entry which is preliminary data.</text>
</comment>
<dbReference type="RefSeq" id="WP_051648676.1">
    <property type="nucleotide sequence ID" value="NZ_JBEYBN010000080.1"/>
</dbReference>
<evidence type="ECO:0000313" key="3">
    <source>
        <dbReference type="Proteomes" id="UP001550603"/>
    </source>
</evidence>
<evidence type="ECO:0000256" key="1">
    <source>
        <dbReference type="SAM" id="MobiDB-lite"/>
    </source>
</evidence>
<keyword evidence="3" id="KW-1185">Reference proteome</keyword>
<organism evidence="2 3">
    <name type="scientific">Streptomyces olindensis</name>
    <dbReference type="NCBI Taxonomy" id="358823"/>
    <lineage>
        <taxon>Bacteria</taxon>
        <taxon>Bacillati</taxon>
        <taxon>Actinomycetota</taxon>
        <taxon>Actinomycetes</taxon>
        <taxon>Kitasatosporales</taxon>
        <taxon>Streptomycetaceae</taxon>
        <taxon>Streptomyces</taxon>
    </lineage>
</organism>
<protein>
    <submittedName>
        <fullName evidence="2">Uncharacterized protein</fullName>
    </submittedName>
</protein>
<sequence>MSTAEQDSSAADTSPQRPCHGRISPARRPTRDDQTRVQVFSAWPPGVLCPGLDVPCAVDVYAALRNIDVYTELTAERGWSPDRVERWWCGALTRELLN</sequence>
<dbReference type="EMBL" id="JBEYBN010000080">
    <property type="protein sequence ID" value="MEU2271697.1"/>
    <property type="molecule type" value="Genomic_DNA"/>
</dbReference>
<reference evidence="2 3" key="1">
    <citation type="submission" date="2024-06" db="EMBL/GenBank/DDBJ databases">
        <title>The Natural Products Discovery Center: Release of the First 8490 Sequenced Strains for Exploring Actinobacteria Biosynthetic Diversity.</title>
        <authorList>
            <person name="Kalkreuter E."/>
            <person name="Kautsar S.A."/>
            <person name="Yang D."/>
            <person name="Bader C.D."/>
            <person name="Teijaro C.N."/>
            <person name="Fluegel L."/>
            <person name="Davis C.M."/>
            <person name="Simpson J.R."/>
            <person name="Lauterbach L."/>
            <person name="Steele A.D."/>
            <person name="Gui C."/>
            <person name="Meng S."/>
            <person name="Li G."/>
            <person name="Viehrig K."/>
            <person name="Ye F."/>
            <person name="Su P."/>
            <person name="Kiefer A.F."/>
            <person name="Nichols A."/>
            <person name="Cepeda A.J."/>
            <person name="Yan W."/>
            <person name="Fan B."/>
            <person name="Jiang Y."/>
            <person name="Adhikari A."/>
            <person name="Zheng C.-J."/>
            <person name="Schuster L."/>
            <person name="Cowan T.M."/>
            <person name="Smanski M.J."/>
            <person name="Chevrette M.G."/>
            <person name="De Carvalho L.P.S."/>
            <person name="Shen B."/>
        </authorList>
    </citation>
    <scope>NUCLEOTIDE SEQUENCE [LARGE SCALE GENOMIC DNA]</scope>
    <source>
        <strain evidence="2 3">NPDC019583</strain>
    </source>
</reference>